<name>C0PKW3_MAIZE</name>
<reference evidence="1" key="2">
    <citation type="submission" date="2012-06" db="EMBL/GenBank/DDBJ databases">
        <authorList>
            <person name="Yu Y."/>
            <person name="Currie J."/>
            <person name="Lomeli R."/>
            <person name="Angelova A."/>
            <person name="Collura K."/>
            <person name="Wissotski M."/>
            <person name="Campos D."/>
            <person name="Kudrna D."/>
            <person name="Golser W."/>
            <person name="Ashely E."/>
            <person name="Descour A."/>
            <person name="Fernandes J."/>
            <person name="Soderlund C."/>
            <person name="Walbot V."/>
        </authorList>
    </citation>
    <scope>NUCLEOTIDE SEQUENCE</scope>
    <source>
        <strain evidence="1">B73</strain>
    </source>
</reference>
<reference evidence="1" key="1">
    <citation type="journal article" date="2009" name="PLoS Genet.">
        <title>Sequencing, mapping, and analysis of 27,455 maize full-length cDNAs.</title>
        <authorList>
            <person name="Soderlund C."/>
            <person name="Descour A."/>
            <person name="Kudrna D."/>
            <person name="Bomhoff M."/>
            <person name="Boyd L."/>
            <person name="Currie J."/>
            <person name="Angelova A."/>
            <person name="Collura K."/>
            <person name="Wissotski M."/>
            <person name="Ashley E."/>
            <person name="Morrow D."/>
            <person name="Fernandes J."/>
            <person name="Walbot V."/>
            <person name="Yu Y."/>
        </authorList>
    </citation>
    <scope>NUCLEOTIDE SEQUENCE</scope>
    <source>
        <strain evidence="1">B73</strain>
    </source>
</reference>
<dbReference type="EMBL" id="BT068932">
    <property type="protein sequence ID" value="ACN35829.1"/>
    <property type="molecule type" value="mRNA"/>
</dbReference>
<accession>C0PKW3</accession>
<protein>
    <submittedName>
        <fullName evidence="1">Uncharacterized protein</fullName>
    </submittedName>
</protein>
<proteinExistence type="evidence at transcript level"/>
<evidence type="ECO:0000313" key="1">
    <source>
        <dbReference type="EMBL" id="ACN35829.1"/>
    </source>
</evidence>
<dbReference type="AlphaFoldDB" id="C0PKW3"/>
<organism evidence="1">
    <name type="scientific">Zea mays</name>
    <name type="common">Maize</name>
    <dbReference type="NCBI Taxonomy" id="4577"/>
    <lineage>
        <taxon>Eukaryota</taxon>
        <taxon>Viridiplantae</taxon>
        <taxon>Streptophyta</taxon>
        <taxon>Embryophyta</taxon>
        <taxon>Tracheophyta</taxon>
        <taxon>Spermatophyta</taxon>
        <taxon>Magnoliopsida</taxon>
        <taxon>Liliopsida</taxon>
        <taxon>Poales</taxon>
        <taxon>Poaceae</taxon>
        <taxon>PACMAD clade</taxon>
        <taxon>Panicoideae</taxon>
        <taxon>Andropogonodae</taxon>
        <taxon>Andropogoneae</taxon>
        <taxon>Tripsacinae</taxon>
        <taxon>Zea</taxon>
    </lineage>
</organism>
<sequence>MNKLIKLDHTIFLLIKQIKNSIKKKILAAWSFEQCQLKFFLVDEAVVDDGAADLLVELKERLHLVHREASGLVGEACELAEVGGGPSTRSGAA</sequence>